<dbReference type="Pfam" id="PF02136">
    <property type="entry name" value="NTF2"/>
    <property type="match status" value="1"/>
</dbReference>
<feature type="domain" description="Nuclear transport factor 2" evidence="1">
    <location>
        <begin position="26"/>
        <end position="60"/>
    </location>
</feature>
<evidence type="ECO:0000313" key="2">
    <source>
        <dbReference type="EMBL" id="CAD7200759.1"/>
    </source>
</evidence>
<dbReference type="InterPro" id="IPR032710">
    <property type="entry name" value="NTF2-like_dom_sf"/>
</dbReference>
<name>A0A7R8VPI3_TIMDO</name>
<proteinExistence type="predicted"/>
<gene>
    <name evidence="2" type="ORF">TDIB3V08_LOCUS6971</name>
</gene>
<dbReference type="SUPFAM" id="SSF54427">
    <property type="entry name" value="NTF2-like"/>
    <property type="match status" value="1"/>
</dbReference>
<organism evidence="2">
    <name type="scientific">Timema douglasi</name>
    <name type="common">Walking stick</name>
    <dbReference type="NCBI Taxonomy" id="61478"/>
    <lineage>
        <taxon>Eukaryota</taxon>
        <taxon>Metazoa</taxon>
        <taxon>Ecdysozoa</taxon>
        <taxon>Arthropoda</taxon>
        <taxon>Hexapoda</taxon>
        <taxon>Insecta</taxon>
        <taxon>Pterygota</taxon>
        <taxon>Neoptera</taxon>
        <taxon>Polyneoptera</taxon>
        <taxon>Phasmatodea</taxon>
        <taxon>Timematodea</taxon>
        <taxon>Timematoidea</taxon>
        <taxon>Timematidae</taxon>
        <taxon>Timema</taxon>
    </lineage>
</organism>
<dbReference type="EMBL" id="OA567747">
    <property type="protein sequence ID" value="CAD7200759.1"/>
    <property type="molecule type" value="Genomic_DNA"/>
</dbReference>
<reference evidence="2" key="1">
    <citation type="submission" date="2020-11" db="EMBL/GenBank/DDBJ databases">
        <authorList>
            <person name="Tran Van P."/>
        </authorList>
    </citation>
    <scope>NUCLEOTIDE SEQUENCE</scope>
</reference>
<accession>A0A7R8VPI3</accession>
<sequence>MGVSDRAVATVASALLEDLGVRKHDDMSNADDDPPHAYSQVFVLKPLGSSFYCQHDIFRLGIHDTA</sequence>
<dbReference type="InterPro" id="IPR002075">
    <property type="entry name" value="NTF2_dom"/>
</dbReference>
<evidence type="ECO:0000259" key="1">
    <source>
        <dbReference type="Pfam" id="PF02136"/>
    </source>
</evidence>
<dbReference type="Gene3D" id="3.10.450.50">
    <property type="match status" value="1"/>
</dbReference>
<protein>
    <recommendedName>
        <fullName evidence="1">Nuclear transport factor 2 domain-containing protein</fullName>
    </recommendedName>
</protein>
<dbReference type="AlphaFoldDB" id="A0A7R8VPI3"/>